<evidence type="ECO:0000313" key="1">
    <source>
        <dbReference type="EMBL" id="GGF15586.1"/>
    </source>
</evidence>
<keyword evidence="2" id="KW-1185">Reference proteome</keyword>
<reference evidence="1 2" key="1">
    <citation type="journal article" date="2014" name="Int. J. Syst. Evol. Microbiol.">
        <title>Complete genome sequence of Corynebacterium casei LMG S-19264T (=DSM 44701T), isolated from a smear-ripened cheese.</title>
        <authorList>
            <consortium name="US DOE Joint Genome Institute (JGI-PGF)"/>
            <person name="Walter F."/>
            <person name="Albersmeier A."/>
            <person name="Kalinowski J."/>
            <person name="Ruckert C."/>
        </authorList>
    </citation>
    <scope>NUCLEOTIDE SEQUENCE [LARGE SCALE GENOMIC DNA]</scope>
    <source>
        <strain evidence="1 2">CGMCC 1.12976</strain>
    </source>
</reference>
<organism evidence="1 2">
    <name type="scientific">Subtercola lobariae</name>
    <dbReference type="NCBI Taxonomy" id="1588641"/>
    <lineage>
        <taxon>Bacteria</taxon>
        <taxon>Bacillati</taxon>
        <taxon>Actinomycetota</taxon>
        <taxon>Actinomycetes</taxon>
        <taxon>Micrococcales</taxon>
        <taxon>Microbacteriaceae</taxon>
        <taxon>Subtercola</taxon>
    </lineage>
</organism>
<proteinExistence type="predicted"/>
<protein>
    <submittedName>
        <fullName evidence="1">Uncharacterized protein</fullName>
    </submittedName>
</protein>
<dbReference type="AlphaFoldDB" id="A0A917B161"/>
<dbReference type="Proteomes" id="UP000598775">
    <property type="component" value="Unassembled WGS sequence"/>
</dbReference>
<sequence>MAVVQPNSVVIDAQPGQAGTGSVTVISVPPDSAVTAVLASGSDGFTIASVAVIVEVWHHYTEQEIDELPPALRAAARKAGGYWDAQPTDYDPASPFAVPAKAQVSVSISATLPAVGVNTTTLTLAGATFGTIEVPVFAVVGTTTAVPTVSQNPLGLICLPGDTLTQTLTIWATPPATVLATLSGGATGIQITQVTVRIPQRNEWTEDELLDLPPAMRDEAKKEGWISWNNGAQGPADAPLVVPPNSIVAVELAIAAPSTNVPDELDATLTLLSTTWQTAVIPIRAVITDFSAVPLTDRVSVKQGIPSDPFSVTLASSIGPATDVQFAAYAPDAGDVTVEAPDAHLSPNAGSTVPLQVTVAPNAALGHYPIYLGQSYDVGLRVTAFDGIYDQRFPLGLTLLPGSVTVTALQGSIEGTQNTTATCQVNVVVSGGDKLLSFSAGALPYGVTMTPFSQQLSGQQTEPVTLSFAIAPDALVEESMISIIWNAGDNANAGVLSLPFTVTLAPESRTFTQRVVSDNELDGEVTLVIDNSGNATFSGTVTAYGVKSYDFTVKSVIRSADGKVAIVQQKTGSAYGKVDLGKPSDVTWSEPITSAMAAAQWPSLRNATMTLDVAARETGVLGVVEDVVETWLKFLVTSVLLAPTGGLSAIIFMGDEFADIYGVRPPGPGGLLGLIAAAGATVLLGPQVIIPVLLGGELVGDALVKSRRLHQPEISYLTLVFGDKLPFDRVLLTNLTGIGGVEFTVPGTDNTDILVNFGGGFDDGIAHTAPDRGYTEPGQLLVHEMTHAWQIANGPSDADYYWRAAIAKIAGQAAYHYGPAGQPWRKFGLEQQATIVEEWSAGTENRADPQQIDGRVITWPPQLSTRPPSGPLQGMRPTDAYDIYIENNILLGLP</sequence>
<dbReference type="EMBL" id="BMGP01000001">
    <property type="protein sequence ID" value="GGF15586.1"/>
    <property type="molecule type" value="Genomic_DNA"/>
</dbReference>
<dbReference type="RefSeq" id="WP_188673636.1">
    <property type="nucleotide sequence ID" value="NZ_BMGP01000001.1"/>
</dbReference>
<gene>
    <name evidence="1" type="ORF">GCM10011399_06750</name>
</gene>
<accession>A0A917B161</accession>
<evidence type="ECO:0000313" key="2">
    <source>
        <dbReference type="Proteomes" id="UP000598775"/>
    </source>
</evidence>
<name>A0A917B161_9MICO</name>
<comment type="caution">
    <text evidence="1">The sequence shown here is derived from an EMBL/GenBank/DDBJ whole genome shotgun (WGS) entry which is preliminary data.</text>
</comment>